<dbReference type="InterPro" id="IPR010093">
    <property type="entry name" value="SinI_DNA-bd"/>
</dbReference>
<dbReference type="PANTHER" id="PTHR38431:SF1">
    <property type="entry name" value="BLL2305 PROTEIN"/>
    <property type="match status" value="1"/>
</dbReference>
<dbReference type="Pfam" id="PF12728">
    <property type="entry name" value="HTH_17"/>
    <property type="match status" value="1"/>
</dbReference>
<dbReference type="OrthoDB" id="9805928at2"/>
<dbReference type="Gene3D" id="3.40.190.10">
    <property type="entry name" value="Periplasmic binding protein-like II"/>
    <property type="match status" value="1"/>
</dbReference>
<dbReference type="InterPro" id="IPR024370">
    <property type="entry name" value="PBP_domain"/>
</dbReference>
<dbReference type="InterPro" id="IPR041657">
    <property type="entry name" value="HTH_17"/>
</dbReference>
<evidence type="ECO:0000313" key="3">
    <source>
        <dbReference type="EMBL" id="PIL22250.1"/>
    </source>
</evidence>
<dbReference type="AlphaFoldDB" id="A0A2G8RL23"/>
<gene>
    <name evidence="3" type="ORF">P775_00200</name>
</gene>
<name>A0A2G8RL23_9RHOB</name>
<dbReference type="RefSeq" id="WP_099909076.1">
    <property type="nucleotide sequence ID" value="NZ_AWWI01000006.1"/>
</dbReference>
<reference evidence="3 4" key="1">
    <citation type="submission" date="2013-09" db="EMBL/GenBank/DDBJ databases">
        <title>Genome sequencing of Phaeobacter antarcticus sp. nov. SM1211.</title>
        <authorList>
            <person name="Zhang X.-Y."/>
            <person name="Liu C."/>
            <person name="Chen X.-L."/>
            <person name="Xie B.-B."/>
            <person name="Qin Q.-L."/>
            <person name="Rong J.-C."/>
            <person name="Zhang Y.-Z."/>
        </authorList>
    </citation>
    <scope>NUCLEOTIDE SEQUENCE [LARGE SCALE GENOMIC DNA]</scope>
    <source>
        <strain evidence="3 4">SM1211</strain>
    </source>
</reference>
<dbReference type="GO" id="GO:0003677">
    <property type="term" value="F:DNA binding"/>
    <property type="evidence" value="ECO:0007669"/>
    <property type="project" value="InterPro"/>
</dbReference>
<evidence type="ECO:0000259" key="2">
    <source>
        <dbReference type="Pfam" id="PF12728"/>
    </source>
</evidence>
<dbReference type="Pfam" id="PF12727">
    <property type="entry name" value="PBP_like"/>
    <property type="match status" value="1"/>
</dbReference>
<dbReference type="NCBIfam" id="TIGR01764">
    <property type="entry name" value="excise"/>
    <property type="match status" value="1"/>
</dbReference>
<evidence type="ECO:0008006" key="5">
    <source>
        <dbReference type="Google" id="ProtNLM"/>
    </source>
</evidence>
<comment type="caution">
    <text evidence="3">The sequence shown here is derived from an EMBL/GenBank/DDBJ whole genome shotgun (WGS) entry which is preliminary data.</text>
</comment>
<sequence length="298" mass="32234">MSSTSDQSRPEFLTVRELADLLRIKERKVYDLAATGAVPCSKVTGKLLFPESEIRAWIARGSSAPAGMDTAPRPHVFLGSHDPLLDWALRQSRCGIAIYFDGSLDGLDRFDAGEGIASGLHIFDTGAQVWNLPAVRPRFAAQNVVLLAFASRRRGLILPPGGGARISGIADLTGCRIAPRQPESGTHGVFEHLRAAAGLAPDALRYTDTARSEADAVMAVQSGDADAAFGLEALARPYGLDFVPVIEERFDLLVDRKAWFDAPMQQLVAFFQSEAFVRHAASLGGYDIRDIGTVRWNA</sequence>
<feature type="domain" description="Helix-turn-helix" evidence="2">
    <location>
        <begin position="12"/>
        <end position="61"/>
    </location>
</feature>
<accession>A0A2G8RL23</accession>
<feature type="domain" description="PBP" evidence="1">
    <location>
        <begin position="91"/>
        <end position="271"/>
    </location>
</feature>
<evidence type="ECO:0000259" key="1">
    <source>
        <dbReference type="Pfam" id="PF12727"/>
    </source>
</evidence>
<evidence type="ECO:0000313" key="4">
    <source>
        <dbReference type="Proteomes" id="UP000231259"/>
    </source>
</evidence>
<proteinExistence type="predicted"/>
<dbReference type="EMBL" id="AWWI01000006">
    <property type="protein sequence ID" value="PIL22250.1"/>
    <property type="molecule type" value="Genomic_DNA"/>
</dbReference>
<dbReference type="Proteomes" id="UP000231259">
    <property type="component" value="Unassembled WGS sequence"/>
</dbReference>
<protein>
    <recommendedName>
        <fullName evidence="5">Excisionase</fullName>
    </recommendedName>
</protein>
<dbReference type="SUPFAM" id="SSF53850">
    <property type="entry name" value="Periplasmic binding protein-like II"/>
    <property type="match status" value="1"/>
</dbReference>
<keyword evidence="4" id="KW-1185">Reference proteome</keyword>
<dbReference type="PANTHER" id="PTHR38431">
    <property type="entry name" value="BLL2305 PROTEIN"/>
    <property type="match status" value="1"/>
</dbReference>
<organism evidence="3 4">
    <name type="scientific">Puniceibacterium antarcticum</name>
    <dbReference type="NCBI Taxonomy" id="1206336"/>
    <lineage>
        <taxon>Bacteria</taxon>
        <taxon>Pseudomonadati</taxon>
        <taxon>Pseudomonadota</taxon>
        <taxon>Alphaproteobacteria</taxon>
        <taxon>Rhodobacterales</taxon>
        <taxon>Paracoccaceae</taxon>
        <taxon>Puniceibacterium</taxon>
    </lineage>
</organism>